<evidence type="ECO:0000313" key="9">
    <source>
        <dbReference type="Proteomes" id="UP000035174"/>
    </source>
</evidence>
<accession>A0A0E1ELE0</accession>
<evidence type="ECO:0000256" key="4">
    <source>
        <dbReference type="ARBA" id="ARBA00022984"/>
    </source>
</evidence>
<dbReference type="GO" id="GO:0071555">
    <property type="term" value="P:cell wall organization"/>
    <property type="evidence" value="ECO:0007669"/>
    <property type="project" value="UniProtKB-KW"/>
</dbReference>
<organism evidence="8 10">
    <name type="scientific">Streptococcus agalactiae</name>
    <dbReference type="NCBI Taxonomy" id="1311"/>
    <lineage>
        <taxon>Bacteria</taxon>
        <taxon>Bacillati</taxon>
        <taxon>Bacillota</taxon>
        <taxon>Bacilli</taxon>
        <taxon>Lactobacillales</taxon>
        <taxon>Streptococcaceae</taxon>
        <taxon>Streptococcus</taxon>
    </lineage>
</organism>
<dbReference type="EMBL" id="MAWT01000041">
    <property type="protein sequence ID" value="OCM71010.1"/>
    <property type="molecule type" value="Genomic_DNA"/>
</dbReference>
<dbReference type="EMBL" id="LCVB01000027">
    <property type="protein sequence ID" value="KLJ29669.1"/>
    <property type="molecule type" value="Genomic_DNA"/>
</dbReference>
<dbReference type="PROSITE" id="PS51191">
    <property type="entry name" value="FEMABX"/>
    <property type="match status" value="1"/>
</dbReference>
<evidence type="ECO:0000256" key="6">
    <source>
        <dbReference type="ARBA" id="ARBA00023316"/>
    </source>
</evidence>
<dbReference type="GO" id="GO:0009252">
    <property type="term" value="P:peptidoglycan biosynthetic process"/>
    <property type="evidence" value="ECO:0007669"/>
    <property type="project" value="UniProtKB-KW"/>
</dbReference>
<dbReference type="PANTHER" id="PTHR36174:SF1">
    <property type="entry name" value="LIPID II:GLYCINE GLYCYLTRANSFERASE"/>
    <property type="match status" value="1"/>
</dbReference>
<keyword evidence="3" id="KW-0133">Cell shape</keyword>
<evidence type="ECO:0000256" key="3">
    <source>
        <dbReference type="ARBA" id="ARBA00022960"/>
    </source>
</evidence>
<dbReference type="AlphaFoldDB" id="A0A0E1ELE0"/>
<evidence type="ECO:0000313" key="10">
    <source>
        <dbReference type="Proteomes" id="UP000093122"/>
    </source>
</evidence>
<dbReference type="Gene3D" id="1.20.58.90">
    <property type="match status" value="1"/>
</dbReference>
<dbReference type="SUPFAM" id="SSF55729">
    <property type="entry name" value="Acyl-CoA N-acyltransferases (Nat)"/>
    <property type="match status" value="2"/>
</dbReference>
<protein>
    <submittedName>
        <fullName evidence="8">UDP-N-acetylmuramoylpentapeptide-lysine N(6)-alanyltransferase</fullName>
    </submittedName>
</protein>
<comment type="caution">
    <text evidence="8">The sequence shown here is derived from an EMBL/GenBank/DDBJ whole genome shotgun (WGS) entry which is preliminary data.</text>
</comment>
<keyword evidence="4" id="KW-0573">Peptidoglycan synthesis</keyword>
<evidence type="ECO:0000256" key="5">
    <source>
        <dbReference type="ARBA" id="ARBA00023315"/>
    </source>
</evidence>
<dbReference type="KEGG" id="sage:EN72_02935"/>
<keyword evidence="5" id="KW-0012">Acyltransferase</keyword>
<name>A0A0E1ELE0_STRAG</name>
<dbReference type="InterPro" id="IPR016181">
    <property type="entry name" value="Acyl_CoA_acyltransferase"/>
</dbReference>
<dbReference type="InterPro" id="IPR050644">
    <property type="entry name" value="PG_Glycine_Bridge_Synth"/>
</dbReference>
<sequence>MGNKLMYHVTVGISEKEYDAFAIASSQTNLLHSSKWAQVKSNWQNERLGFYKDDQLVAVASILIKSLPLGFTMLYIPRGPIMDYSNKELVNFVLKTLKNFGRKKRAVFAKFDPALLLRQYHLKEENVAEEIDESRQAIDNLKSAGAQWIGPTKAISETIQPRFQANIYTKANIEENFPKHTKRLIKDAKHRGVQIYRANIDDLPKFATVVALTENRKGVALRNENYFHQLMTIYGEDAYLYLAKVNLPKRLAQFKEQLLQIQKDLSETPSHQKSRLTRLNQQEASVKQYILEFQEFSKKYPDEPVIAGILSIRFGNVLEMLYAGMDDSFRKFYPQYLLNARVFEDAFKNDIVSANLGGVEGSLNDGLTKFKSNFNPMFEEYIGEFNLAINPLLYKLANLAYTIRKKQRHSH</sequence>
<dbReference type="Pfam" id="PF02388">
    <property type="entry name" value="FemAB"/>
    <property type="match status" value="1"/>
</dbReference>
<dbReference type="GO" id="GO:0016755">
    <property type="term" value="F:aminoacyltransferase activity"/>
    <property type="evidence" value="ECO:0007669"/>
    <property type="project" value="InterPro"/>
</dbReference>
<dbReference type="Proteomes" id="UP000093122">
    <property type="component" value="Unassembled WGS sequence"/>
</dbReference>
<proteinExistence type="inferred from homology"/>
<dbReference type="Gene3D" id="3.40.630.30">
    <property type="match status" value="2"/>
</dbReference>
<comment type="similarity">
    <text evidence="1">Belongs to the FemABX family.</text>
</comment>
<evidence type="ECO:0000256" key="1">
    <source>
        <dbReference type="ARBA" id="ARBA00009943"/>
    </source>
</evidence>
<evidence type="ECO:0000256" key="2">
    <source>
        <dbReference type="ARBA" id="ARBA00022679"/>
    </source>
</evidence>
<dbReference type="GO" id="GO:0008360">
    <property type="term" value="P:regulation of cell shape"/>
    <property type="evidence" value="ECO:0007669"/>
    <property type="project" value="UniProtKB-KW"/>
</dbReference>
<gene>
    <name evidence="8" type="ORF">AX245_11080</name>
    <name evidence="7" type="ORF">WA45_04795</name>
</gene>
<evidence type="ECO:0000313" key="8">
    <source>
        <dbReference type="EMBL" id="OCM71010.1"/>
    </source>
</evidence>
<evidence type="ECO:0000313" key="7">
    <source>
        <dbReference type="EMBL" id="KLJ29669.1"/>
    </source>
</evidence>
<reference evidence="7 9" key="1">
    <citation type="journal article" date="2015" name="PLoS ONE">
        <title>Genomic analysis reveals the molecular basis for capsule loss in the group B streptococcus population.</title>
        <authorList>
            <consortium name="DEVANI Consortium"/>
            <person name="Rosini R."/>
            <person name="Campisi E."/>
            <person name="De Chiara M."/>
            <person name="Tettelin H."/>
            <person name="Rinaudo D."/>
            <person name="Toniolo C."/>
            <person name="Metruccio M."/>
            <person name="Guidotti S."/>
            <person name="Sorensen U.B."/>
            <person name="Kilian M."/>
            <person name="Ramirez M."/>
            <person name="Janulczyk R."/>
            <person name="Donati C."/>
            <person name="Grandi G."/>
            <person name="Margarit I."/>
        </authorList>
    </citation>
    <scope>NUCLEOTIDE SEQUENCE [LARGE SCALE GENOMIC DNA]</scope>
    <source>
        <strain evidence="7 9">ES-PW-063</strain>
    </source>
</reference>
<dbReference type="Proteomes" id="UP000035174">
    <property type="component" value="Unassembled WGS sequence"/>
</dbReference>
<keyword evidence="2 8" id="KW-0808">Transferase</keyword>
<keyword evidence="6" id="KW-0961">Cell wall biogenesis/degradation</keyword>
<reference evidence="8 10" key="2">
    <citation type="journal article" date="2016" name="Sci. Rep.">
        <title>Serotype IV Streptococcus agalactiae ST-452 has arisen from large genomic recombination events between CC23 and the hypervirulent CC17 lineages.</title>
        <authorList>
            <person name="Campisi E."/>
            <person name="Rinaudo C.D."/>
            <person name="Donati C."/>
            <person name="Barucco M."/>
            <person name="Torricelli G."/>
            <person name="Edwards M.S."/>
            <person name="Baker C.J."/>
            <person name="Margarit I."/>
            <person name="Rosini R."/>
        </authorList>
    </citation>
    <scope>NUCLEOTIDE SEQUENCE [LARGE SCALE GENOMIC DNA]</scope>
    <source>
        <strain evidence="8 10">CZ-PW-140</strain>
    </source>
</reference>
<dbReference type="PANTHER" id="PTHR36174">
    <property type="entry name" value="LIPID II:GLYCINE GLYCYLTRANSFERASE"/>
    <property type="match status" value="1"/>
</dbReference>
<dbReference type="InterPro" id="IPR003447">
    <property type="entry name" value="FEMABX"/>
</dbReference>